<organism evidence="3 6">
    <name type="scientific">Enterocloster bolteae</name>
    <dbReference type="NCBI Taxonomy" id="208479"/>
    <lineage>
        <taxon>Bacteria</taxon>
        <taxon>Bacillati</taxon>
        <taxon>Bacillota</taxon>
        <taxon>Clostridia</taxon>
        <taxon>Lachnospirales</taxon>
        <taxon>Lachnospiraceae</taxon>
        <taxon>Enterocloster</taxon>
    </lineage>
</organism>
<dbReference type="PANTHER" id="PTHR21294">
    <property type="entry name" value="ELECTRON TRANSFER FLAVOPROTEIN BETA-SUBUNIT"/>
    <property type="match status" value="1"/>
</dbReference>
<dbReference type="AlphaFoldDB" id="A0A412ZBQ7"/>
<dbReference type="EMBL" id="QSHZ01000036">
    <property type="protein sequence ID" value="RHC50635.1"/>
    <property type="molecule type" value="Genomic_DNA"/>
</dbReference>
<proteinExistence type="predicted"/>
<reference evidence="5 6" key="1">
    <citation type="submission" date="2018-08" db="EMBL/GenBank/DDBJ databases">
        <title>A genome reference for cultivated species of the human gut microbiota.</title>
        <authorList>
            <person name="Zou Y."/>
            <person name="Xue W."/>
            <person name="Luo G."/>
        </authorList>
    </citation>
    <scope>NUCLEOTIDE SEQUENCE [LARGE SCALE GENOMIC DNA]</scope>
    <source>
        <strain evidence="3 6">AF14-18</strain>
        <strain evidence="4 5">AM35-14</strain>
    </source>
</reference>
<dbReference type="Proteomes" id="UP000283975">
    <property type="component" value="Unassembled WGS sequence"/>
</dbReference>
<feature type="domain" description="Electron transfer flavoprotein alpha/beta-subunit N-terminal" evidence="2">
    <location>
        <begin position="22"/>
        <end position="213"/>
    </location>
</feature>
<dbReference type="Gene3D" id="3.40.50.620">
    <property type="entry name" value="HUPs"/>
    <property type="match status" value="1"/>
</dbReference>
<dbReference type="Proteomes" id="UP000284543">
    <property type="component" value="Unassembled WGS sequence"/>
</dbReference>
<evidence type="ECO:0000313" key="4">
    <source>
        <dbReference type="EMBL" id="RHC50635.1"/>
    </source>
</evidence>
<gene>
    <name evidence="4" type="ORF">DW839_25580</name>
    <name evidence="3" type="ORF">DWW02_07730</name>
</gene>
<dbReference type="PIRSF" id="PIRSF000090">
    <property type="entry name" value="Beta-ETF"/>
    <property type="match status" value="1"/>
</dbReference>
<name>A0A412ZBQ7_9FIRM</name>
<comment type="caution">
    <text evidence="3">The sequence shown here is derived from an EMBL/GenBank/DDBJ whole genome shotgun (WGS) entry which is preliminary data.</text>
</comment>
<dbReference type="EMBL" id="QRZM01000002">
    <property type="protein sequence ID" value="RGV77545.1"/>
    <property type="molecule type" value="Genomic_DNA"/>
</dbReference>
<dbReference type="CDD" id="cd01714">
    <property type="entry name" value="ETF_beta"/>
    <property type="match status" value="1"/>
</dbReference>
<protein>
    <recommendedName>
        <fullName evidence="1">Electron transfer flavoprotein small subunit</fullName>
    </recommendedName>
</protein>
<dbReference type="SUPFAM" id="SSF52402">
    <property type="entry name" value="Adenine nucleotide alpha hydrolases-like"/>
    <property type="match status" value="1"/>
</dbReference>
<dbReference type="Pfam" id="PF01012">
    <property type="entry name" value="ETF"/>
    <property type="match status" value="1"/>
</dbReference>
<dbReference type="InterPro" id="IPR014729">
    <property type="entry name" value="Rossmann-like_a/b/a_fold"/>
</dbReference>
<dbReference type="InterPro" id="IPR012255">
    <property type="entry name" value="ETF_b"/>
</dbReference>
<dbReference type="InterPro" id="IPR033948">
    <property type="entry name" value="ETF_beta_N"/>
</dbReference>
<sequence>MEILVCIKQVPGTADVEVDSVTGVLKRDGVESKLNPYDLFALEMGFELAEKENARVTVITMGPMQAMEVLKEAVYMGAESGVLVSDRCFAGADVCATSYTLCQGIQKAGTFDVILCGKQTTDGDTAQVGPEIAEFMGIPHGANVMDITDIGENEITIRMNLEHRIQTQRMKMPCLLTVEKDANTPRLPSYKRKLNMSLDCLKTVSLKELSDQDSKHYGLDGSPTQVERIFPPEKKKDKEIVEENGQKLARYLIHILQEKKFL</sequence>
<dbReference type="SMART" id="SM00893">
    <property type="entry name" value="ETF"/>
    <property type="match status" value="1"/>
</dbReference>
<evidence type="ECO:0000256" key="1">
    <source>
        <dbReference type="ARBA" id="ARBA00042002"/>
    </source>
</evidence>
<evidence type="ECO:0000259" key="2">
    <source>
        <dbReference type="SMART" id="SM00893"/>
    </source>
</evidence>
<dbReference type="GO" id="GO:0009055">
    <property type="term" value="F:electron transfer activity"/>
    <property type="evidence" value="ECO:0007669"/>
    <property type="project" value="InterPro"/>
</dbReference>
<dbReference type="PANTHER" id="PTHR21294:SF17">
    <property type="entry name" value="PROTEIN FIXA"/>
    <property type="match status" value="1"/>
</dbReference>
<dbReference type="RefSeq" id="WP_002572636.1">
    <property type="nucleotide sequence ID" value="NZ_CAUFHZ010000024.1"/>
</dbReference>
<accession>A0A412ZBQ7</accession>
<evidence type="ECO:0000313" key="3">
    <source>
        <dbReference type="EMBL" id="RGV77545.1"/>
    </source>
</evidence>
<evidence type="ECO:0000313" key="5">
    <source>
        <dbReference type="Proteomes" id="UP000283975"/>
    </source>
</evidence>
<dbReference type="InterPro" id="IPR014730">
    <property type="entry name" value="ETF_a/b_N"/>
</dbReference>
<evidence type="ECO:0000313" key="6">
    <source>
        <dbReference type="Proteomes" id="UP000284543"/>
    </source>
</evidence>